<protein>
    <recommendedName>
        <fullName evidence="4">Chorismate dehydratase</fullName>
        <ecNumber evidence="4">4.2.1.151</ecNumber>
    </recommendedName>
    <alternativeName>
        <fullName evidence="4">Menaquinone biosynthetic enzyme MqnA</fullName>
    </alternativeName>
</protein>
<dbReference type="SUPFAM" id="SSF53850">
    <property type="entry name" value="Periplasmic binding protein-like II"/>
    <property type="match status" value="1"/>
</dbReference>
<dbReference type="PANTHER" id="PTHR37690">
    <property type="entry name" value="CHORISMATE DEHYDRATASE"/>
    <property type="match status" value="1"/>
</dbReference>
<keyword evidence="3 4" id="KW-0456">Lyase</keyword>
<accession>A0A521G3F4</accession>
<evidence type="ECO:0000256" key="3">
    <source>
        <dbReference type="ARBA" id="ARBA00023239"/>
    </source>
</evidence>
<dbReference type="CDD" id="cd13634">
    <property type="entry name" value="PBP2_Sco4506"/>
    <property type="match status" value="1"/>
</dbReference>
<evidence type="ECO:0000313" key="6">
    <source>
        <dbReference type="Proteomes" id="UP000316238"/>
    </source>
</evidence>
<dbReference type="EMBL" id="NQJD01000006">
    <property type="protein sequence ID" value="TAA75503.1"/>
    <property type="molecule type" value="Genomic_DNA"/>
</dbReference>
<dbReference type="UniPathway" id="UPA00079"/>
<comment type="function">
    <text evidence="4">Catalyzes the dehydration of chorismate into 3-[(1-carboxyvinyl)oxy]benzoate, a step in the biosynthesis of menaquinone (MK, vitamin K2).</text>
</comment>
<evidence type="ECO:0000256" key="1">
    <source>
        <dbReference type="ARBA" id="ARBA00004863"/>
    </source>
</evidence>
<comment type="pathway">
    <text evidence="1 4">Quinol/quinone metabolism; menaquinone biosynthesis.</text>
</comment>
<organism evidence="5 6">
    <name type="scientific">Candidatus Electronema aureum</name>
    <dbReference type="NCBI Taxonomy" id="2005002"/>
    <lineage>
        <taxon>Bacteria</taxon>
        <taxon>Pseudomonadati</taxon>
        <taxon>Thermodesulfobacteriota</taxon>
        <taxon>Desulfobulbia</taxon>
        <taxon>Desulfobulbales</taxon>
        <taxon>Desulfobulbaceae</taxon>
        <taxon>Candidatus Electronema</taxon>
    </lineage>
</organism>
<dbReference type="Proteomes" id="UP000316238">
    <property type="component" value="Unassembled WGS sequence"/>
</dbReference>
<dbReference type="EC" id="4.2.1.151" evidence="4"/>
<evidence type="ECO:0000256" key="4">
    <source>
        <dbReference type="HAMAP-Rule" id="MF_00995"/>
    </source>
</evidence>
<dbReference type="GO" id="GO:0009234">
    <property type="term" value="P:menaquinone biosynthetic process"/>
    <property type="evidence" value="ECO:0007669"/>
    <property type="project" value="UniProtKB-UniRule"/>
</dbReference>
<dbReference type="InterPro" id="IPR003773">
    <property type="entry name" value="Menaquinone_biosynth"/>
</dbReference>
<comment type="catalytic activity">
    <reaction evidence="4">
        <text>chorismate = 3-[(1-carboxyvinyl)-oxy]benzoate + H2O</text>
        <dbReference type="Rhea" id="RHEA:40051"/>
        <dbReference type="ChEBI" id="CHEBI:15377"/>
        <dbReference type="ChEBI" id="CHEBI:29748"/>
        <dbReference type="ChEBI" id="CHEBI:76981"/>
        <dbReference type="EC" id="4.2.1.151"/>
    </reaction>
</comment>
<proteinExistence type="inferred from homology"/>
<keyword evidence="6" id="KW-1185">Reference proteome</keyword>
<evidence type="ECO:0000256" key="2">
    <source>
        <dbReference type="ARBA" id="ARBA00022428"/>
    </source>
</evidence>
<dbReference type="AlphaFoldDB" id="A0A521G3F4"/>
<keyword evidence="2 4" id="KW-0474">Menaquinone biosynthesis</keyword>
<dbReference type="GO" id="GO:0016836">
    <property type="term" value="F:hydro-lyase activity"/>
    <property type="evidence" value="ECO:0007669"/>
    <property type="project" value="UniProtKB-UniRule"/>
</dbReference>
<gene>
    <name evidence="4" type="primary">mqnA</name>
    <name evidence="5" type="ORF">CDV28_10658</name>
</gene>
<dbReference type="InterPro" id="IPR030868">
    <property type="entry name" value="MqnA"/>
</dbReference>
<dbReference type="PANTHER" id="PTHR37690:SF1">
    <property type="entry name" value="CHORISMATE DEHYDRATASE"/>
    <property type="match status" value="1"/>
</dbReference>
<evidence type="ECO:0000313" key="5">
    <source>
        <dbReference type="EMBL" id="TAA75503.1"/>
    </source>
</evidence>
<reference evidence="5" key="1">
    <citation type="submission" date="2017-07" db="EMBL/GenBank/DDBJ databases">
        <title>The cable genome - Insights into the physiology and evolution of filamentous bacteria capable of sulfide oxidation via long distance electron transfer.</title>
        <authorList>
            <person name="Thorup C."/>
            <person name="Bjerg J.T."/>
            <person name="Schreiber L."/>
            <person name="Nielsen L.P."/>
            <person name="Kjeldsen K.U."/>
            <person name="Boesen T."/>
            <person name="Boggild A."/>
            <person name="Meysman F."/>
            <person name="Geelhoed J."/>
            <person name="Schramm A."/>
        </authorList>
    </citation>
    <scope>NUCLEOTIDE SEQUENCE [LARGE SCALE GENOMIC DNA]</scope>
    <source>
        <strain evidence="5">GS</strain>
    </source>
</reference>
<name>A0A521G3F4_9BACT</name>
<comment type="similarity">
    <text evidence="4">Belongs to the MqnA/MqnD family. MqnA subfamily.</text>
</comment>
<dbReference type="Gene3D" id="3.40.190.10">
    <property type="entry name" value="Periplasmic binding protein-like II"/>
    <property type="match status" value="2"/>
</dbReference>
<dbReference type="Pfam" id="PF02621">
    <property type="entry name" value="VitK2_biosynth"/>
    <property type="match status" value="1"/>
</dbReference>
<sequence length="278" mass="30938">MARIGMVNYINMAPIYEVWKEQVRRPDWIMLDAPPAQLNRLLAAGSIDLGFVSAYEYAARPWLYRLMADLSISATGPVGSVFLFSSVPPEQLDGKLVLLTGQSDTSVCLLRLILEEFIKVRPRYVRGEIFAPHTPAEKPAALLAIGDEALRLNAAPDPRYPVQIDLGECWHQQTGLPFVFAVCAVREDFLQGNTEVAREIQQTLISCREQGLARLSEICTKAAARIPLMTAAACLRYFQSIEYDLSPIKQETLARFFALLIQRGEASPAALPLKLFPC</sequence>
<dbReference type="HAMAP" id="MF_00995">
    <property type="entry name" value="MqnA"/>
    <property type="match status" value="1"/>
</dbReference>
<comment type="caution">
    <text evidence="5">The sequence shown here is derived from an EMBL/GenBank/DDBJ whole genome shotgun (WGS) entry which is preliminary data.</text>
</comment>